<feature type="region of interest" description="Disordered" evidence="1">
    <location>
        <begin position="1"/>
        <end position="169"/>
    </location>
</feature>
<name>A0A066XUC2_COLSU</name>
<feature type="compositionally biased region" description="Basic residues" evidence="1">
    <location>
        <begin position="22"/>
        <end position="33"/>
    </location>
</feature>
<proteinExistence type="predicted"/>
<feature type="compositionally biased region" description="Polar residues" evidence="1">
    <location>
        <begin position="155"/>
        <end position="166"/>
    </location>
</feature>
<reference evidence="3" key="1">
    <citation type="journal article" date="2014" name="Genome Announc.">
        <title>Draft genome sequence of Colletotrichum sublineola, a destructive pathogen of cultivated sorghum.</title>
        <authorList>
            <person name="Baroncelli R."/>
            <person name="Sanz-Martin J.M."/>
            <person name="Rech G.E."/>
            <person name="Sukno S.A."/>
            <person name="Thon M.R."/>
        </authorList>
    </citation>
    <scope>NUCLEOTIDE SEQUENCE [LARGE SCALE GENOMIC DNA]</scope>
    <source>
        <strain evidence="3">TX430BB</strain>
    </source>
</reference>
<evidence type="ECO:0000256" key="1">
    <source>
        <dbReference type="SAM" id="MobiDB-lite"/>
    </source>
</evidence>
<organism evidence="2 3">
    <name type="scientific">Colletotrichum sublineola</name>
    <name type="common">Sorghum anthracnose fungus</name>
    <dbReference type="NCBI Taxonomy" id="1173701"/>
    <lineage>
        <taxon>Eukaryota</taxon>
        <taxon>Fungi</taxon>
        <taxon>Dikarya</taxon>
        <taxon>Ascomycota</taxon>
        <taxon>Pezizomycotina</taxon>
        <taxon>Sordariomycetes</taxon>
        <taxon>Hypocreomycetidae</taxon>
        <taxon>Glomerellales</taxon>
        <taxon>Glomerellaceae</taxon>
        <taxon>Colletotrichum</taxon>
        <taxon>Colletotrichum graminicola species complex</taxon>
    </lineage>
</organism>
<dbReference type="EMBL" id="JMSE01000212">
    <property type="protein sequence ID" value="KDN71279.1"/>
    <property type="molecule type" value="Genomic_DNA"/>
</dbReference>
<feature type="compositionally biased region" description="Basic and acidic residues" evidence="1">
    <location>
        <begin position="1"/>
        <end position="11"/>
    </location>
</feature>
<comment type="caution">
    <text evidence="2">The sequence shown here is derived from an EMBL/GenBank/DDBJ whole genome shotgun (WGS) entry which is preliminary data.</text>
</comment>
<dbReference type="eggNOG" id="ENOG502T6R9">
    <property type="taxonomic scope" value="Eukaryota"/>
</dbReference>
<feature type="compositionally biased region" description="Polar residues" evidence="1">
    <location>
        <begin position="87"/>
        <end position="112"/>
    </location>
</feature>
<dbReference type="HOGENOM" id="CLU_842008_0_0_1"/>
<evidence type="ECO:0000313" key="3">
    <source>
        <dbReference type="Proteomes" id="UP000027238"/>
    </source>
</evidence>
<keyword evidence="3" id="KW-1185">Reference proteome</keyword>
<accession>A0A066XUC2</accession>
<dbReference type="AlphaFoldDB" id="A0A066XUC2"/>
<protein>
    <submittedName>
        <fullName evidence="2">Uncharacterized protein</fullName>
    </submittedName>
</protein>
<sequence>MPRRRRDDDSYKPSPIPDLPKPRPKRRTVPLRRKANDSSEFSPIPVPPKRRIGKSAKANATEQSEKTTKRKGALAAANLPPAKRQKTTAMKTETDTKPNTSESDANGPSTPKRTGDIPQESSKPHFRNFPETPKTPNKGTDVEMHETYESDSDIESQSMAVHNSSSRRLKAEISRLKSRMKKKPDESLPSSITKSVHQENYENKDMRRPDHSKITHISKGHIVVAKENFSTLMSRTVTVNKMISSFIKSAGDVEDAKVDENPALAYLLAEARSLSFGVQSLTNAITKLPAVEKHSSAAAKVVTENTGGVVSEQLPVEKSGDGEESTGPDLATPTKKIVIKVSKEV</sequence>
<evidence type="ECO:0000313" key="2">
    <source>
        <dbReference type="EMBL" id="KDN71279.1"/>
    </source>
</evidence>
<feature type="region of interest" description="Disordered" evidence="1">
    <location>
        <begin position="309"/>
        <end position="333"/>
    </location>
</feature>
<dbReference type="OrthoDB" id="4848815at2759"/>
<gene>
    <name evidence="2" type="ORF">CSUB01_08447</name>
</gene>
<dbReference type="OMA" id="THISKGH"/>
<dbReference type="Proteomes" id="UP000027238">
    <property type="component" value="Unassembled WGS sequence"/>
</dbReference>